<dbReference type="InterPro" id="IPR019808">
    <property type="entry name" value="Histidine_triad_CS"/>
</dbReference>
<dbReference type="Pfam" id="PF01230">
    <property type="entry name" value="HIT"/>
    <property type="match status" value="1"/>
</dbReference>
<name>A0A3B1CL22_9ZZZZ</name>
<proteinExistence type="predicted"/>
<evidence type="ECO:0000259" key="1">
    <source>
        <dbReference type="PROSITE" id="PS51084"/>
    </source>
</evidence>
<dbReference type="PRINTS" id="PR00332">
    <property type="entry name" value="HISTRIAD"/>
</dbReference>
<dbReference type="PROSITE" id="PS00892">
    <property type="entry name" value="HIT_1"/>
    <property type="match status" value="1"/>
</dbReference>
<protein>
    <submittedName>
        <fullName evidence="2">Bis(5'-nucleosyl)-tetraphosphatase (Asymmetrical)</fullName>
        <ecNumber evidence="2">3.6.1.17</ecNumber>
    </submittedName>
</protein>
<dbReference type="InterPro" id="IPR001310">
    <property type="entry name" value="Histidine_triad_HIT"/>
</dbReference>
<accession>A0A3B1CL22</accession>
<dbReference type="InterPro" id="IPR011146">
    <property type="entry name" value="HIT-like"/>
</dbReference>
<dbReference type="PROSITE" id="PS51084">
    <property type="entry name" value="HIT_2"/>
    <property type="match status" value="1"/>
</dbReference>
<dbReference type="PANTHER" id="PTHR23089">
    <property type="entry name" value="HISTIDINE TRIAD HIT PROTEIN"/>
    <property type="match status" value="1"/>
</dbReference>
<evidence type="ECO:0000313" key="2">
    <source>
        <dbReference type="EMBL" id="VAX19575.1"/>
    </source>
</evidence>
<feature type="domain" description="HIT" evidence="1">
    <location>
        <begin position="6"/>
        <end position="115"/>
    </location>
</feature>
<gene>
    <name evidence="2" type="ORF">MNBD_NITROSPINAE01-189</name>
</gene>
<keyword evidence="2" id="KW-0378">Hydrolase</keyword>
<dbReference type="SUPFAM" id="SSF54197">
    <property type="entry name" value="HIT-like"/>
    <property type="match status" value="1"/>
</dbReference>
<organism evidence="2">
    <name type="scientific">hydrothermal vent metagenome</name>
    <dbReference type="NCBI Taxonomy" id="652676"/>
    <lineage>
        <taxon>unclassified sequences</taxon>
        <taxon>metagenomes</taxon>
        <taxon>ecological metagenomes</taxon>
    </lineage>
</organism>
<dbReference type="Gene3D" id="3.30.428.10">
    <property type="entry name" value="HIT-like"/>
    <property type="match status" value="1"/>
</dbReference>
<dbReference type="InterPro" id="IPR036265">
    <property type="entry name" value="HIT-like_sf"/>
</dbReference>
<reference evidence="2" key="1">
    <citation type="submission" date="2018-06" db="EMBL/GenBank/DDBJ databases">
        <authorList>
            <person name="Zhirakovskaya E."/>
        </authorList>
    </citation>
    <scope>NUCLEOTIDE SEQUENCE</scope>
</reference>
<dbReference type="CDD" id="cd01276">
    <property type="entry name" value="PKCI_related"/>
    <property type="match status" value="1"/>
</dbReference>
<sequence>MSNNCLFCKIVAGEIPSKKVAETAELLAFEDVNPQAPTHILIIPKKHIPSNLDLTDADKTLVGSIFLLANEIAKERGIDKGGFRVVTNCGKNAGQAVFHIHFHLLGGRSLGWPPG</sequence>
<dbReference type="EMBL" id="UOGC01000091">
    <property type="protein sequence ID" value="VAX19575.1"/>
    <property type="molecule type" value="Genomic_DNA"/>
</dbReference>
<dbReference type="EC" id="3.6.1.17" evidence="2"/>
<dbReference type="AlphaFoldDB" id="A0A3B1CL22"/>
<dbReference type="GO" id="GO:0004081">
    <property type="term" value="F:bis(5'-nucleosyl)-tetraphosphatase (asymmetrical) activity"/>
    <property type="evidence" value="ECO:0007669"/>
    <property type="project" value="UniProtKB-EC"/>
</dbReference>